<dbReference type="Pfam" id="PF11303">
    <property type="entry name" value="DUF3105"/>
    <property type="match status" value="1"/>
</dbReference>
<dbReference type="PROSITE" id="PS51257">
    <property type="entry name" value="PROKAR_LIPOPROTEIN"/>
    <property type="match status" value="1"/>
</dbReference>
<keyword evidence="1" id="KW-0732">Signal</keyword>
<dbReference type="Proteomes" id="UP000257479">
    <property type="component" value="Unassembled WGS sequence"/>
</dbReference>
<evidence type="ECO:0000313" key="2">
    <source>
        <dbReference type="EMBL" id="HAN26111.1"/>
    </source>
</evidence>
<accession>A0A3C1KHN2</accession>
<gene>
    <name evidence="2" type="ORF">DCP95_16315</name>
</gene>
<dbReference type="AlphaFoldDB" id="A0A3C1KHN2"/>
<protein>
    <recommendedName>
        <fullName evidence="4">DUF3105 domain-containing protein</fullName>
    </recommendedName>
</protein>
<evidence type="ECO:0000313" key="3">
    <source>
        <dbReference type="Proteomes" id="UP000257479"/>
    </source>
</evidence>
<dbReference type="EMBL" id="DMNG01000285">
    <property type="protein sequence ID" value="HAN26111.1"/>
    <property type="molecule type" value="Genomic_DNA"/>
</dbReference>
<sequence length="158" mass="16475">MRLVAWACALSLLVVGCGGDDAAETCVELREPEDQASGRHVLSEGTVEYQTEPPTSGPHIAGPTPTGVLDASVPPEIQVRLLESSGVMVQYDDAVVGAELEQLRSIGSPSIVVAPAASQLPARIVATAWTWKLSCSAVDLRTLEAFAAERPADAPGLD</sequence>
<feature type="signal peptide" evidence="1">
    <location>
        <begin position="1"/>
        <end position="22"/>
    </location>
</feature>
<evidence type="ECO:0000256" key="1">
    <source>
        <dbReference type="SAM" id="SignalP"/>
    </source>
</evidence>
<name>A0A3C1KHN2_9MICO</name>
<reference evidence="2 3" key="1">
    <citation type="journal article" date="2018" name="Nat. Biotechnol.">
        <title>A standardized bacterial taxonomy based on genome phylogeny substantially revises the tree of life.</title>
        <authorList>
            <person name="Parks D.H."/>
            <person name="Chuvochina M."/>
            <person name="Waite D.W."/>
            <person name="Rinke C."/>
            <person name="Skarshewski A."/>
            <person name="Chaumeil P.A."/>
            <person name="Hugenholtz P."/>
        </authorList>
    </citation>
    <scope>NUCLEOTIDE SEQUENCE [LARGE SCALE GENOMIC DNA]</scope>
    <source>
        <strain evidence="2">UBA9152</strain>
    </source>
</reference>
<organism evidence="2 3">
    <name type="scientific">Microbacterium ginsengisoli</name>
    <dbReference type="NCBI Taxonomy" id="400772"/>
    <lineage>
        <taxon>Bacteria</taxon>
        <taxon>Bacillati</taxon>
        <taxon>Actinomycetota</taxon>
        <taxon>Actinomycetes</taxon>
        <taxon>Micrococcales</taxon>
        <taxon>Microbacteriaceae</taxon>
        <taxon>Microbacterium</taxon>
    </lineage>
</organism>
<evidence type="ECO:0008006" key="4">
    <source>
        <dbReference type="Google" id="ProtNLM"/>
    </source>
</evidence>
<dbReference type="InterPro" id="IPR021454">
    <property type="entry name" value="DUF3105"/>
</dbReference>
<feature type="chain" id="PRO_5017725270" description="DUF3105 domain-containing protein" evidence="1">
    <location>
        <begin position="23"/>
        <end position="158"/>
    </location>
</feature>
<proteinExistence type="predicted"/>
<comment type="caution">
    <text evidence="2">The sequence shown here is derived from an EMBL/GenBank/DDBJ whole genome shotgun (WGS) entry which is preliminary data.</text>
</comment>